<reference evidence="1" key="1">
    <citation type="submission" date="2021-03" db="EMBL/GenBank/DDBJ databases">
        <authorList>
            <person name="Alouane T."/>
            <person name="Langin T."/>
            <person name="Bonhomme L."/>
        </authorList>
    </citation>
    <scope>NUCLEOTIDE SEQUENCE</scope>
    <source>
        <strain evidence="1">MDC_Fg202</strain>
    </source>
</reference>
<gene>
    <name evidence="1" type="ORF">MDCFG202_LOCUS17494</name>
</gene>
<evidence type="ECO:0000313" key="1">
    <source>
        <dbReference type="EMBL" id="CAG1964405.1"/>
    </source>
</evidence>
<sequence length="93" mass="10588">MDPHLRNVSSQFPMPLIDPPVRLGGIRCQIEYLNQINTEIRKARPDFCMLWEYLAAALLVDERKLKAGGRLSLDTCSSLAGTRMRVPEPQHQL</sequence>
<organism evidence="1 2">
    <name type="scientific">Gibberella zeae</name>
    <name type="common">Wheat head blight fungus</name>
    <name type="synonym">Fusarium graminearum</name>
    <dbReference type="NCBI Taxonomy" id="5518"/>
    <lineage>
        <taxon>Eukaryota</taxon>
        <taxon>Fungi</taxon>
        <taxon>Dikarya</taxon>
        <taxon>Ascomycota</taxon>
        <taxon>Pezizomycotina</taxon>
        <taxon>Sordariomycetes</taxon>
        <taxon>Hypocreomycetidae</taxon>
        <taxon>Hypocreales</taxon>
        <taxon>Nectriaceae</taxon>
        <taxon>Fusarium</taxon>
    </lineage>
</organism>
<dbReference type="AlphaFoldDB" id="A0A9N8R7C1"/>
<proteinExistence type="predicted"/>
<comment type="caution">
    <text evidence="1">The sequence shown here is derived from an EMBL/GenBank/DDBJ whole genome shotgun (WGS) entry which is preliminary data.</text>
</comment>
<protein>
    <submittedName>
        <fullName evidence="1">Uncharacterized protein</fullName>
    </submittedName>
</protein>
<dbReference type="Proteomes" id="UP000746612">
    <property type="component" value="Unassembled WGS sequence"/>
</dbReference>
<name>A0A9N8R7C1_GIBZA</name>
<dbReference type="EMBL" id="CAJPIJ010000053">
    <property type="protein sequence ID" value="CAG1964405.1"/>
    <property type="molecule type" value="Genomic_DNA"/>
</dbReference>
<evidence type="ECO:0000313" key="2">
    <source>
        <dbReference type="Proteomes" id="UP000746612"/>
    </source>
</evidence>
<accession>A0A9N8R7C1</accession>